<dbReference type="Pfam" id="PF22675">
    <property type="entry name" value="KH-I_KHDC4-BBP"/>
    <property type="match status" value="1"/>
</dbReference>
<dbReference type="InterPro" id="IPR032377">
    <property type="entry name" value="STAR_dimer"/>
</dbReference>
<dbReference type="GO" id="GO:0005634">
    <property type="term" value="C:nucleus"/>
    <property type="evidence" value="ECO:0007669"/>
    <property type="project" value="TreeGrafter"/>
</dbReference>
<dbReference type="GO" id="GO:0048024">
    <property type="term" value="P:regulation of mRNA splicing, via spliceosome"/>
    <property type="evidence" value="ECO:0007669"/>
    <property type="project" value="TreeGrafter"/>
</dbReference>
<dbReference type="SMART" id="SM00322">
    <property type="entry name" value="KH"/>
    <property type="match status" value="1"/>
</dbReference>
<dbReference type="InterPro" id="IPR004087">
    <property type="entry name" value="KH_dom"/>
</dbReference>
<organism evidence="4 5">
    <name type="scientific">Calicophoron daubneyi</name>
    <name type="common">Rumen fluke</name>
    <name type="synonym">Paramphistomum daubneyi</name>
    <dbReference type="NCBI Taxonomy" id="300641"/>
    <lineage>
        <taxon>Eukaryota</taxon>
        <taxon>Metazoa</taxon>
        <taxon>Spiralia</taxon>
        <taxon>Lophotrochozoa</taxon>
        <taxon>Platyhelminthes</taxon>
        <taxon>Trematoda</taxon>
        <taxon>Digenea</taxon>
        <taxon>Plagiorchiida</taxon>
        <taxon>Pronocephalata</taxon>
        <taxon>Paramphistomoidea</taxon>
        <taxon>Paramphistomidae</taxon>
        <taxon>Calicophoron</taxon>
    </lineage>
</organism>
<dbReference type="InterPro" id="IPR045071">
    <property type="entry name" value="BBP-like"/>
</dbReference>
<name>A0AAV2TP01_CALDB</name>
<dbReference type="Gene3D" id="1.20.5.4010">
    <property type="match status" value="1"/>
</dbReference>
<dbReference type="PANTHER" id="PTHR11208">
    <property type="entry name" value="RNA-BINDING PROTEIN RELATED"/>
    <property type="match status" value="1"/>
</dbReference>
<dbReference type="InterPro" id="IPR036612">
    <property type="entry name" value="KH_dom_type_1_sf"/>
</dbReference>
<evidence type="ECO:0000313" key="4">
    <source>
        <dbReference type="EMBL" id="CAL5136708.1"/>
    </source>
</evidence>
<dbReference type="Pfam" id="PF16544">
    <property type="entry name" value="STAR_dimer"/>
    <property type="match status" value="1"/>
</dbReference>
<dbReference type="Gene3D" id="3.30.1370.10">
    <property type="entry name" value="K Homology domain, type 1"/>
    <property type="match status" value="1"/>
</dbReference>
<reference evidence="4" key="1">
    <citation type="submission" date="2024-06" db="EMBL/GenBank/DDBJ databases">
        <authorList>
            <person name="Liu X."/>
            <person name="Lenzi L."/>
            <person name="Haldenby T S."/>
            <person name="Uol C."/>
        </authorList>
    </citation>
    <scope>NUCLEOTIDE SEQUENCE</scope>
</reference>
<evidence type="ECO:0000259" key="3">
    <source>
        <dbReference type="SMART" id="SM00322"/>
    </source>
</evidence>
<proteinExistence type="predicted"/>
<protein>
    <recommendedName>
        <fullName evidence="3">K Homology domain-containing protein</fullName>
    </recommendedName>
</protein>
<feature type="domain" description="K Homology" evidence="3">
    <location>
        <begin position="81"/>
        <end position="177"/>
    </location>
</feature>
<gene>
    <name evidence="4" type="ORF">CDAUBV1_LOCUS10827</name>
</gene>
<comment type="caution">
    <text evidence="4">The sequence shown here is derived from an EMBL/GenBank/DDBJ whole genome shotgun (WGS) entry which is preliminary data.</text>
</comment>
<dbReference type="EMBL" id="CAXLJL010000345">
    <property type="protein sequence ID" value="CAL5136708.1"/>
    <property type="molecule type" value="Genomic_DNA"/>
</dbReference>
<accession>A0AAV2TP01</accession>
<dbReference type="InterPro" id="IPR055256">
    <property type="entry name" value="KH_1_KHDC4/BBP-like"/>
</dbReference>
<keyword evidence="2" id="KW-0694">RNA-binding</keyword>
<dbReference type="AlphaFoldDB" id="A0AAV2TP01"/>
<evidence type="ECO:0000313" key="5">
    <source>
        <dbReference type="Proteomes" id="UP001497525"/>
    </source>
</evidence>
<dbReference type="SUPFAM" id="SSF54791">
    <property type="entry name" value="Eukaryotic type KH-domain (KH-domain type I)"/>
    <property type="match status" value="1"/>
</dbReference>
<dbReference type="GO" id="GO:0003729">
    <property type="term" value="F:mRNA binding"/>
    <property type="evidence" value="ECO:0007669"/>
    <property type="project" value="TreeGrafter"/>
</dbReference>
<evidence type="ECO:0000256" key="1">
    <source>
        <dbReference type="ARBA" id="ARBA00022473"/>
    </source>
</evidence>
<dbReference type="PANTHER" id="PTHR11208:SF125">
    <property type="entry name" value="KH DOMAIN-CONTAINING RNA-BINDING PROTEIN QKI"/>
    <property type="match status" value="1"/>
</dbReference>
<dbReference type="CDD" id="cd22383">
    <property type="entry name" value="KH-I_Hqk_like"/>
    <property type="match status" value="1"/>
</dbReference>
<evidence type="ECO:0000256" key="2">
    <source>
        <dbReference type="ARBA" id="ARBA00022884"/>
    </source>
</evidence>
<dbReference type="Proteomes" id="UP001497525">
    <property type="component" value="Unassembled WGS sequence"/>
</dbReference>
<keyword evidence="1" id="KW-0217">Developmental protein</keyword>
<sequence>MENDNIENNNLDSMLVHKATPEYLQDLLKDKKQLQNFPNIFLHLEIILEKEIARVREKLFHLNESFRKTENELPEPSGPITTLQEKVFVPVKENPNYNFVGRLLGPRGLTAKQLEQDLECKIMVRGRGSLRDKKKEDMNRGKPNWEHLDEELHVLVSVEDFENRAKIKLRRATETIRTFLEQGVRTPENEDRLKQLQLMELAVLNDKDRQQAHAQQMQQHQQLILQHQSLTVLNNQAAAAAAAAAAAQFLQPNAYQTNTLLARLQTTQSALNSPCLPYPNQATGLPSLPSSMAAINSSSSTPIGQSVTSTSNSLASYLSNPVLSNVFCPLSAGASAAIPGVSGVGSTGQLGLGLPLSSLSGATAGMSLPGFTFPMAPAVPNPVSPNLISCTPGPAQDQLTAMAAALLNGGSAAGQTISLSNGKVTVQESDSLKMRNVSGSVSQNRMHPYLRQ</sequence>